<feature type="compositionally biased region" description="Low complexity" evidence="1">
    <location>
        <begin position="578"/>
        <end position="593"/>
    </location>
</feature>
<dbReference type="PANTHER" id="PTHR45691:SF6">
    <property type="entry name" value="PROTEIN DIAPHANOUS"/>
    <property type="match status" value="1"/>
</dbReference>
<evidence type="ECO:0000313" key="3">
    <source>
        <dbReference type="Proteomes" id="UP000799429"/>
    </source>
</evidence>
<dbReference type="Proteomes" id="UP000799429">
    <property type="component" value="Unassembled WGS sequence"/>
</dbReference>
<accession>A0A9P4SCI2</accession>
<name>A0A9P4SCI2_9PEZI</name>
<feature type="compositionally biased region" description="Polar residues" evidence="1">
    <location>
        <begin position="147"/>
        <end position="164"/>
    </location>
</feature>
<keyword evidence="3" id="KW-1185">Reference proteome</keyword>
<comment type="caution">
    <text evidence="2">The sequence shown here is derived from an EMBL/GenBank/DDBJ whole genome shotgun (WGS) entry which is preliminary data.</text>
</comment>
<protein>
    <submittedName>
        <fullName evidence="2">Uncharacterized protein</fullName>
    </submittedName>
</protein>
<feature type="compositionally biased region" description="Pro residues" evidence="1">
    <location>
        <begin position="80"/>
        <end position="90"/>
    </location>
</feature>
<dbReference type="AlphaFoldDB" id="A0A9P4SCI2"/>
<feature type="compositionally biased region" description="Polar residues" evidence="1">
    <location>
        <begin position="93"/>
        <end position="105"/>
    </location>
</feature>
<feature type="compositionally biased region" description="Basic and acidic residues" evidence="1">
    <location>
        <begin position="55"/>
        <end position="64"/>
    </location>
</feature>
<dbReference type="PANTHER" id="PTHR45691">
    <property type="entry name" value="PROTEIN DIAPHANOUS"/>
    <property type="match status" value="1"/>
</dbReference>
<dbReference type="OrthoDB" id="10250354at2759"/>
<dbReference type="GO" id="GO:0005884">
    <property type="term" value="C:actin filament"/>
    <property type="evidence" value="ECO:0007669"/>
    <property type="project" value="TreeGrafter"/>
</dbReference>
<evidence type="ECO:0000313" key="2">
    <source>
        <dbReference type="EMBL" id="KAF2840166.1"/>
    </source>
</evidence>
<feature type="compositionally biased region" description="Polar residues" evidence="1">
    <location>
        <begin position="290"/>
        <end position="299"/>
    </location>
</feature>
<sequence length="846" mass="92867">MNVPKAPRPAPAAYPPPPRRAASTAQSKPDFGSTPSSGANRFAQFPKPPPPPRQSAKDDAEARRNNFTAWEQMHKKKTGAPPPPPPPPPQQQDTYTPHYRQSWQGAQPMDQDDLFEKGKSAWEAWNSAKPGVGRSNTTKTPKKTGFDPNSTGDERQATSTSNYHTTHRFSQPPPPPPRMQTEIPMPPPRAPTAKRPDPLGNFRARTDADFHFVEGDPKLRTPYGMTGGEKTYFNSEGLKRSTSTKDAPNRSESVERNAYRKHTPQPANRHRSVSPPRARPYSDGHPSTPAGANTANTRSKTTEKHKSQRRFFVYSDSSDSETECGKPETFTKPHAPTPPIFDPQSRAFQKEPQAANEHRNYTEPLNRPKAQPGTSWTAPKGNPTSPNGLGQRSSSNIFTVPLDRSQFPNVVRPGFKSKSEESINTKFSPNEWSGKFQGTPDYFAVPKPPSRPASQSRGRPPLNVKPPGGQTYDGPQDNTPSSATNATQMPPPPRPTAAKEPAGPSPNEVKFSKDEWEKTFSGATLFFPPPKASSPVRPPPVRRGSKTTKPRIPPSAKATSKVPKKASVSDVVDEEDSGSGISSSATTGASTDSEAMDIDLEPPAKATTVPTTATEQRREPRMMPIPPMRPEWRESARVTNNSTPVHGIGATRPPPPPPPQQPTSTIPPGFGKLRDSGGVKLEDLTKVSPFAQTTTGLEGLDTLSQNLPFTSQPATTAPLRPTQPQPLKLPLLPAAPEPPARLTQSAWTSYNQRMNMYMFEWHKFNEAINKHFAARQAEEGLLLGTNWLEAVGDDSHGRGFESYCKGLKEDERVREHWNTGLERHALAMEKHRVVRARVGRVGLVRE</sequence>
<feature type="compositionally biased region" description="Polar residues" evidence="1">
    <location>
        <begin position="23"/>
        <end position="39"/>
    </location>
</feature>
<feature type="compositionally biased region" description="Polar residues" evidence="1">
    <location>
        <begin position="372"/>
        <end position="398"/>
    </location>
</feature>
<feature type="region of interest" description="Disordered" evidence="1">
    <location>
        <begin position="1"/>
        <end position="677"/>
    </location>
</feature>
<feature type="compositionally biased region" description="Basic and acidic residues" evidence="1">
    <location>
        <begin position="247"/>
        <end position="258"/>
    </location>
</feature>
<dbReference type="InterPro" id="IPR051412">
    <property type="entry name" value="Formin_Homology_Diaphanous_sf"/>
</dbReference>
<organism evidence="2 3">
    <name type="scientific">Patellaria atrata CBS 101060</name>
    <dbReference type="NCBI Taxonomy" id="1346257"/>
    <lineage>
        <taxon>Eukaryota</taxon>
        <taxon>Fungi</taxon>
        <taxon>Dikarya</taxon>
        <taxon>Ascomycota</taxon>
        <taxon>Pezizomycotina</taxon>
        <taxon>Dothideomycetes</taxon>
        <taxon>Dothideomycetes incertae sedis</taxon>
        <taxon>Patellariales</taxon>
        <taxon>Patellariaceae</taxon>
        <taxon>Patellaria</taxon>
    </lineage>
</organism>
<gene>
    <name evidence="2" type="ORF">M501DRAFT_679615</name>
</gene>
<feature type="compositionally biased region" description="Low complexity" evidence="1">
    <location>
        <begin position="603"/>
        <end position="614"/>
    </location>
</feature>
<feature type="compositionally biased region" description="Basic and acidic residues" evidence="1">
    <location>
        <begin position="204"/>
        <end position="219"/>
    </location>
</feature>
<feature type="compositionally biased region" description="Basic residues" evidence="1">
    <location>
        <begin position="259"/>
        <end position="272"/>
    </location>
</feature>
<feature type="compositionally biased region" description="Pro residues" evidence="1">
    <location>
        <begin position="1"/>
        <end position="19"/>
    </location>
</feature>
<dbReference type="EMBL" id="MU006093">
    <property type="protein sequence ID" value="KAF2840166.1"/>
    <property type="molecule type" value="Genomic_DNA"/>
</dbReference>
<evidence type="ECO:0000256" key="1">
    <source>
        <dbReference type="SAM" id="MobiDB-lite"/>
    </source>
</evidence>
<feature type="compositionally biased region" description="Pro residues" evidence="1">
    <location>
        <begin position="652"/>
        <end position="661"/>
    </location>
</feature>
<feature type="compositionally biased region" description="Pro residues" evidence="1">
    <location>
        <begin position="171"/>
        <end position="190"/>
    </location>
</feature>
<reference evidence="2" key="1">
    <citation type="journal article" date="2020" name="Stud. Mycol.">
        <title>101 Dothideomycetes genomes: a test case for predicting lifestyles and emergence of pathogens.</title>
        <authorList>
            <person name="Haridas S."/>
            <person name="Albert R."/>
            <person name="Binder M."/>
            <person name="Bloem J."/>
            <person name="Labutti K."/>
            <person name="Salamov A."/>
            <person name="Andreopoulos B."/>
            <person name="Baker S."/>
            <person name="Barry K."/>
            <person name="Bills G."/>
            <person name="Bluhm B."/>
            <person name="Cannon C."/>
            <person name="Castanera R."/>
            <person name="Culley D."/>
            <person name="Daum C."/>
            <person name="Ezra D."/>
            <person name="Gonzalez J."/>
            <person name="Henrissat B."/>
            <person name="Kuo A."/>
            <person name="Liang C."/>
            <person name="Lipzen A."/>
            <person name="Lutzoni F."/>
            <person name="Magnuson J."/>
            <person name="Mondo S."/>
            <person name="Nolan M."/>
            <person name="Ohm R."/>
            <person name="Pangilinan J."/>
            <person name="Park H.-J."/>
            <person name="Ramirez L."/>
            <person name="Alfaro M."/>
            <person name="Sun H."/>
            <person name="Tritt A."/>
            <person name="Yoshinaga Y."/>
            <person name="Zwiers L.-H."/>
            <person name="Turgeon B."/>
            <person name="Goodwin S."/>
            <person name="Spatafora J."/>
            <person name="Crous P."/>
            <person name="Grigoriev I."/>
        </authorList>
    </citation>
    <scope>NUCLEOTIDE SEQUENCE</scope>
    <source>
        <strain evidence="2">CBS 101060</strain>
    </source>
</reference>
<proteinExistence type="predicted"/>
<feature type="compositionally biased region" description="Pro residues" evidence="1">
    <location>
        <begin position="527"/>
        <end position="541"/>
    </location>
</feature>
<dbReference type="GO" id="GO:0030041">
    <property type="term" value="P:actin filament polymerization"/>
    <property type="evidence" value="ECO:0007669"/>
    <property type="project" value="TreeGrafter"/>
</dbReference>